<evidence type="ECO:0000313" key="4">
    <source>
        <dbReference type="Proteomes" id="UP000199662"/>
    </source>
</evidence>
<protein>
    <submittedName>
        <fullName evidence="3">Mannosyl-glycoprotein endo-beta-N-acetylglucosaminidase</fullName>
    </submittedName>
</protein>
<dbReference type="Gene3D" id="1.10.530.10">
    <property type="match status" value="1"/>
</dbReference>
<dbReference type="InterPro" id="IPR002901">
    <property type="entry name" value="MGlyc_endo_b_GlcNAc-like_dom"/>
</dbReference>
<keyword evidence="1" id="KW-0732">Signal</keyword>
<keyword evidence="4" id="KW-1185">Reference proteome</keyword>
<reference evidence="3 4" key="1">
    <citation type="submission" date="2016-10" db="EMBL/GenBank/DDBJ databases">
        <authorList>
            <person name="de Groot N.N."/>
        </authorList>
    </citation>
    <scope>NUCLEOTIDE SEQUENCE [LARGE SCALE GENOMIC DNA]</scope>
    <source>
        <strain evidence="3 4">DSM 2179</strain>
    </source>
</reference>
<name>A0A1H7DAU2_9FIRM</name>
<organism evidence="3 4">
    <name type="scientific">Propionispira arboris</name>
    <dbReference type="NCBI Taxonomy" id="84035"/>
    <lineage>
        <taxon>Bacteria</taxon>
        <taxon>Bacillati</taxon>
        <taxon>Bacillota</taxon>
        <taxon>Negativicutes</taxon>
        <taxon>Selenomonadales</taxon>
        <taxon>Selenomonadaceae</taxon>
        <taxon>Propionispira</taxon>
    </lineage>
</organism>
<evidence type="ECO:0000259" key="2">
    <source>
        <dbReference type="Pfam" id="PF01832"/>
    </source>
</evidence>
<dbReference type="GO" id="GO:0004040">
    <property type="term" value="F:amidase activity"/>
    <property type="evidence" value="ECO:0007669"/>
    <property type="project" value="InterPro"/>
</dbReference>
<accession>A0A1H7DAU2</accession>
<dbReference type="Proteomes" id="UP000199662">
    <property type="component" value="Unassembled WGS sequence"/>
</dbReference>
<feature type="domain" description="Mannosyl-glycoprotein endo-beta-N-acetylglucosamidase-like" evidence="2">
    <location>
        <begin position="116"/>
        <end position="242"/>
    </location>
</feature>
<dbReference type="Pfam" id="PF01832">
    <property type="entry name" value="Glucosaminidase"/>
    <property type="match status" value="1"/>
</dbReference>
<proteinExistence type="predicted"/>
<feature type="chain" id="PRO_5011691546" evidence="1">
    <location>
        <begin position="30"/>
        <end position="246"/>
    </location>
</feature>
<evidence type="ECO:0000256" key="1">
    <source>
        <dbReference type="SAM" id="SignalP"/>
    </source>
</evidence>
<gene>
    <name evidence="3" type="ORF">SAMN05660742_1289</name>
</gene>
<dbReference type="RefSeq" id="WP_091835653.1">
    <property type="nucleotide sequence ID" value="NZ_FNZK01000028.1"/>
</dbReference>
<dbReference type="EMBL" id="FNZK01000028">
    <property type="protein sequence ID" value="SEJ95345.1"/>
    <property type="molecule type" value="Genomic_DNA"/>
</dbReference>
<sequence length="246" mass="27365">MKKLCEKKIAMILVISGVLMVPFHTTALAKSPIHYHDKSVEKESAAIRLQLENTKTGQDLIQKPVVLMQPVQMPPAFNESLTIMGPPVATKEQCLRYLLSVNPSPNLLVSPDKLVDYYYEEGTREGIRPDIAFAQALKETGYFRYGGSVQYNQNNYCGLGSTSSSANGAYFPNPQLGVRAHIQHLLAYSSMRQPQVDIVDPRYSFVRAAGNSASAATWTDLNGRWAVPGNDYGETILHIYQDILRQ</sequence>
<dbReference type="AlphaFoldDB" id="A0A1H7DAU2"/>
<feature type="signal peptide" evidence="1">
    <location>
        <begin position="1"/>
        <end position="29"/>
    </location>
</feature>
<dbReference type="STRING" id="84035.SAMN05660742_1289"/>
<evidence type="ECO:0000313" key="3">
    <source>
        <dbReference type="EMBL" id="SEJ95345.1"/>
    </source>
</evidence>